<dbReference type="RefSeq" id="WP_210806840.1">
    <property type="nucleotide sequence ID" value="NZ_JAGQDG010000002.1"/>
</dbReference>
<keyword evidence="1" id="KW-0472">Membrane</keyword>
<reference evidence="2 3" key="1">
    <citation type="submission" date="2021-04" db="EMBL/GenBank/DDBJ databases">
        <title>The genome sequence of type strain Ideonella paludis KCTC 32238.</title>
        <authorList>
            <person name="Liu Y."/>
        </authorList>
    </citation>
    <scope>NUCLEOTIDE SEQUENCE [LARGE SCALE GENOMIC DNA]</scope>
    <source>
        <strain evidence="2 3">KCTC 32238</strain>
    </source>
</reference>
<keyword evidence="3" id="KW-1185">Reference proteome</keyword>
<name>A0ABS5DU49_9BURK</name>
<gene>
    <name evidence="2" type="ORF">KAK11_04890</name>
</gene>
<organism evidence="2 3">
    <name type="scientific">Ideonella paludis</name>
    <dbReference type="NCBI Taxonomy" id="1233411"/>
    <lineage>
        <taxon>Bacteria</taxon>
        <taxon>Pseudomonadati</taxon>
        <taxon>Pseudomonadota</taxon>
        <taxon>Betaproteobacteria</taxon>
        <taxon>Burkholderiales</taxon>
        <taxon>Sphaerotilaceae</taxon>
        <taxon>Ideonella</taxon>
    </lineage>
</organism>
<keyword evidence="1" id="KW-1133">Transmembrane helix</keyword>
<feature type="transmembrane region" description="Helical" evidence="1">
    <location>
        <begin position="98"/>
        <end position="119"/>
    </location>
</feature>
<evidence type="ECO:0000313" key="3">
    <source>
        <dbReference type="Proteomes" id="UP000672097"/>
    </source>
</evidence>
<accession>A0ABS5DU49</accession>
<evidence type="ECO:0000256" key="1">
    <source>
        <dbReference type="SAM" id="Phobius"/>
    </source>
</evidence>
<dbReference type="Proteomes" id="UP000672097">
    <property type="component" value="Unassembled WGS sequence"/>
</dbReference>
<proteinExistence type="predicted"/>
<sequence>MFELLSLIFGGLLRLAPEVMKLFTAKQDQAHELRMTTLQLEIDKARADQQIDLVHAQGAMATDSAELAALAEALKGQGQMTGVPLIDAINQSVRPVLTYWWCMVLYTAYKVVTIVLLCMGTPTLAQVQDALVTEFDRMVIASIFSFWFVDRSLRRGRL</sequence>
<protein>
    <submittedName>
        <fullName evidence="2">Uncharacterized protein</fullName>
    </submittedName>
</protein>
<comment type="caution">
    <text evidence="2">The sequence shown here is derived from an EMBL/GenBank/DDBJ whole genome shotgun (WGS) entry which is preliminary data.</text>
</comment>
<dbReference type="EMBL" id="JAGQDG010000002">
    <property type="protein sequence ID" value="MBQ0934660.1"/>
    <property type="molecule type" value="Genomic_DNA"/>
</dbReference>
<keyword evidence="1" id="KW-0812">Transmembrane</keyword>
<evidence type="ECO:0000313" key="2">
    <source>
        <dbReference type="EMBL" id="MBQ0934660.1"/>
    </source>
</evidence>